<comment type="caution">
    <text evidence="2">The sequence shown here is derived from an EMBL/GenBank/DDBJ whole genome shotgun (WGS) entry which is preliminary data.</text>
</comment>
<dbReference type="InterPro" id="IPR035986">
    <property type="entry name" value="PKD_dom_sf"/>
</dbReference>
<organism evidence="2">
    <name type="scientific">marine sediment metagenome</name>
    <dbReference type="NCBI Taxonomy" id="412755"/>
    <lineage>
        <taxon>unclassified sequences</taxon>
        <taxon>metagenomes</taxon>
        <taxon>ecological metagenomes</taxon>
    </lineage>
</organism>
<reference evidence="2" key="1">
    <citation type="journal article" date="2014" name="Front. Microbiol.">
        <title>High frequency of phylogenetically diverse reductive dehalogenase-homologous genes in deep subseafloor sedimentary metagenomes.</title>
        <authorList>
            <person name="Kawai M."/>
            <person name="Futagami T."/>
            <person name="Toyoda A."/>
            <person name="Takaki Y."/>
            <person name="Nishi S."/>
            <person name="Hori S."/>
            <person name="Arai W."/>
            <person name="Tsubouchi T."/>
            <person name="Morono Y."/>
            <person name="Uchiyama I."/>
            <person name="Ito T."/>
            <person name="Fujiyama A."/>
            <person name="Inagaki F."/>
            <person name="Takami H."/>
        </authorList>
    </citation>
    <scope>NUCLEOTIDE SEQUENCE</scope>
    <source>
        <strain evidence="2">Expedition CK06-06</strain>
    </source>
</reference>
<accession>X0WB70</accession>
<dbReference type="SUPFAM" id="SSF49299">
    <property type="entry name" value="PKD domain"/>
    <property type="match status" value="1"/>
</dbReference>
<dbReference type="AlphaFoldDB" id="X0WB70"/>
<dbReference type="Gene3D" id="2.60.40.10">
    <property type="entry name" value="Immunoglobulins"/>
    <property type="match status" value="2"/>
</dbReference>
<gene>
    <name evidence="2" type="ORF">S01H1_52220</name>
</gene>
<evidence type="ECO:0000259" key="1">
    <source>
        <dbReference type="PROSITE" id="PS50093"/>
    </source>
</evidence>
<dbReference type="Pfam" id="PF18911">
    <property type="entry name" value="PKD_4"/>
    <property type="match status" value="1"/>
</dbReference>
<dbReference type="EMBL" id="BARS01033747">
    <property type="protein sequence ID" value="GAG27905.1"/>
    <property type="molecule type" value="Genomic_DNA"/>
</dbReference>
<dbReference type="InterPro" id="IPR013783">
    <property type="entry name" value="Ig-like_fold"/>
</dbReference>
<dbReference type="PROSITE" id="PS50093">
    <property type="entry name" value="PKD"/>
    <property type="match status" value="1"/>
</dbReference>
<name>X0WB70_9ZZZZ</name>
<dbReference type="CDD" id="cd00146">
    <property type="entry name" value="PKD"/>
    <property type="match status" value="1"/>
</dbReference>
<dbReference type="InterPro" id="IPR022409">
    <property type="entry name" value="PKD/Chitinase_dom"/>
</dbReference>
<feature type="non-terminal residue" evidence="2">
    <location>
        <position position="258"/>
    </location>
</feature>
<dbReference type="InterPro" id="IPR000601">
    <property type="entry name" value="PKD_dom"/>
</dbReference>
<feature type="domain" description="PKD" evidence="1">
    <location>
        <begin position="77"/>
        <end position="173"/>
    </location>
</feature>
<sequence length="258" mass="27521">MDVCEAQEEEEEEIVSDIWGWDYCTPANKCDAGEGDCDTDADCAEGLHCAQDTGTKYGQVSTMDVCEEEEEEVVDNPPTISISAPSSAGIGKIVSITITGTDDIDISALYIDNFGDGNYTYYSCSGTQKSCSHAFSHAYSSAGTYTIKVSARDSTLQRSTTATKTIAITTFALSAPTLNSPSSGATVSNLTPTLKWYTVSGANAYIWNVLYADSGTVTTNQVVVPSGELERGKTYSWRVMACSDTSLSNCGSWSSTRT</sequence>
<protein>
    <recommendedName>
        <fullName evidence="1">PKD domain-containing protein</fullName>
    </recommendedName>
</protein>
<proteinExistence type="predicted"/>
<evidence type="ECO:0000313" key="2">
    <source>
        <dbReference type="EMBL" id="GAG27905.1"/>
    </source>
</evidence>
<dbReference type="SMART" id="SM00089">
    <property type="entry name" value="PKD"/>
    <property type="match status" value="1"/>
</dbReference>